<organism evidence="5 6">
    <name type="scientific">Malus domestica</name>
    <name type="common">Apple</name>
    <name type="synonym">Pyrus malus</name>
    <dbReference type="NCBI Taxonomy" id="3750"/>
    <lineage>
        <taxon>Eukaryota</taxon>
        <taxon>Viridiplantae</taxon>
        <taxon>Streptophyta</taxon>
        <taxon>Embryophyta</taxon>
        <taxon>Tracheophyta</taxon>
        <taxon>Spermatophyta</taxon>
        <taxon>Magnoliopsida</taxon>
        <taxon>eudicotyledons</taxon>
        <taxon>Gunneridae</taxon>
        <taxon>Pentapetalae</taxon>
        <taxon>rosids</taxon>
        <taxon>fabids</taxon>
        <taxon>Rosales</taxon>
        <taxon>Rosaceae</taxon>
        <taxon>Amygdaloideae</taxon>
        <taxon>Maleae</taxon>
        <taxon>Malus</taxon>
    </lineage>
</organism>
<evidence type="ECO:0000256" key="2">
    <source>
        <dbReference type="ARBA" id="ARBA00022737"/>
    </source>
</evidence>
<dbReference type="InterPro" id="IPR002902">
    <property type="entry name" value="GNK2"/>
</dbReference>
<dbReference type="Proteomes" id="UP000290289">
    <property type="component" value="Chromosome 8"/>
</dbReference>
<dbReference type="PANTHER" id="PTHR32099:SF51">
    <property type="entry name" value="CYSTEINE-RICH RECEPTOR-LIKE PROTEIN KINASE 25 ISOFORM X1"/>
    <property type="match status" value="1"/>
</dbReference>
<feature type="domain" description="Gnk2-homologous" evidence="4">
    <location>
        <begin position="41"/>
        <end position="150"/>
    </location>
</feature>
<dbReference type="EMBL" id="RDQH01000334">
    <property type="protein sequence ID" value="RXH92020.1"/>
    <property type="molecule type" value="Genomic_DNA"/>
</dbReference>
<proteinExistence type="predicted"/>
<dbReference type="PANTHER" id="PTHR32099">
    <property type="entry name" value="CYSTEINE-RICH REPEAT SECRETORY PROTEIN"/>
    <property type="match status" value="1"/>
</dbReference>
<reference evidence="5 6" key="1">
    <citation type="submission" date="2018-10" db="EMBL/GenBank/DDBJ databases">
        <title>A high-quality apple genome assembly.</title>
        <authorList>
            <person name="Hu J."/>
        </authorList>
    </citation>
    <scope>NUCLEOTIDE SEQUENCE [LARGE SCALE GENOMIC DNA]</scope>
    <source>
        <strain evidence="6">cv. HFTH1</strain>
        <tissue evidence="5">Young leaf</tissue>
    </source>
</reference>
<keyword evidence="1" id="KW-0732">Signal</keyword>
<keyword evidence="3" id="KW-1133">Transmembrane helix</keyword>
<dbReference type="AlphaFoldDB" id="A0A498J956"/>
<feature type="transmembrane region" description="Helical" evidence="3">
    <location>
        <begin position="190"/>
        <end position="213"/>
    </location>
</feature>
<protein>
    <recommendedName>
        <fullName evidence="4">Gnk2-homologous domain-containing protein</fullName>
    </recommendedName>
</protein>
<keyword evidence="3" id="KW-0472">Membrane</keyword>
<keyword evidence="6" id="KW-1185">Reference proteome</keyword>
<keyword evidence="3" id="KW-0812">Transmembrane</keyword>
<name>A0A498J956_MALDO</name>
<gene>
    <name evidence="5" type="ORF">DVH24_021043</name>
</gene>
<dbReference type="Gene3D" id="3.30.430.20">
    <property type="entry name" value="Gnk2 domain, C-X8-C-X2-C motif"/>
    <property type="match status" value="1"/>
</dbReference>
<dbReference type="InterPro" id="IPR038408">
    <property type="entry name" value="GNK2_sf"/>
</dbReference>
<evidence type="ECO:0000256" key="1">
    <source>
        <dbReference type="ARBA" id="ARBA00022729"/>
    </source>
</evidence>
<sequence>MCPTDAENYIREGCPNQEAIGWQNDCMLRYSNRSIYGMMQTNPDFYLKNDANVSTGLDAFSQERSHLLNRLAQKTVTGGDLRKFATGNASIPSTDITIYGLVECTPELSEQSCIDFLNYTIGVFGSCCSASIGVRIVTPSCGLRLFDKVFPMCAVRRQQMVQLWMPLEGSHREAIFLFCAGKKSNTSRTVIITVVTVVISLVLIISICIYLRVKKMKAKFEGKFRSVNFYFPSNRMTSWNIYC</sequence>
<evidence type="ECO:0000313" key="6">
    <source>
        <dbReference type="Proteomes" id="UP000290289"/>
    </source>
</evidence>
<evidence type="ECO:0000313" key="5">
    <source>
        <dbReference type="EMBL" id="RXH92020.1"/>
    </source>
</evidence>
<accession>A0A498J956</accession>
<keyword evidence="2" id="KW-0677">Repeat</keyword>
<dbReference type="PROSITE" id="PS51473">
    <property type="entry name" value="GNK2"/>
    <property type="match status" value="1"/>
</dbReference>
<dbReference type="Pfam" id="PF01657">
    <property type="entry name" value="Stress-antifung"/>
    <property type="match status" value="1"/>
</dbReference>
<comment type="caution">
    <text evidence="5">The sequence shown here is derived from an EMBL/GenBank/DDBJ whole genome shotgun (WGS) entry which is preliminary data.</text>
</comment>
<evidence type="ECO:0000256" key="3">
    <source>
        <dbReference type="SAM" id="Phobius"/>
    </source>
</evidence>
<dbReference type="CDD" id="cd23509">
    <property type="entry name" value="Gnk2-like"/>
    <property type="match status" value="1"/>
</dbReference>
<evidence type="ECO:0000259" key="4">
    <source>
        <dbReference type="PROSITE" id="PS51473"/>
    </source>
</evidence>